<dbReference type="EMBL" id="JAUSUG010000002">
    <property type="protein sequence ID" value="MDQ0253469.1"/>
    <property type="molecule type" value="Genomic_DNA"/>
</dbReference>
<accession>A0ABT9ZQF9</accession>
<gene>
    <name evidence="2" type="ORF">J2S74_000841</name>
</gene>
<dbReference type="RefSeq" id="WP_307322152.1">
    <property type="nucleotide sequence ID" value="NZ_JAUSUG010000002.1"/>
</dbReference>
<evidence type="ECO:0000313" key="2">
    <source>
        <dbReference type="EMBL" id="MDQ0253469.1"/>
    </source>
</evidence>
<keyword evidence="1" id="KW-0472">Membrane</keyword>
<feature type="transmembrane region" description="Helical" evidence="1">
    <location>
        <begin position="126"/>
        <end position="151"/>
    </location>
</feature>
<keyword evidence="3" id="KW-1185">Reference proteome</keyword>
<proteinExistence type="predicted"/>
<feature type="transmembrane region" description="Helical" evidence="1">
    <location>
        <begin position="7"/>
        <end position="33"/>
    </location>
</feature>
<dbReference type="Proteomes" id="UP001230005">
    <property type="component" value="Unassembled WGS sequence"/>
</dbReference>
<evidence type="ECO:0000256" key="1">
    <source>
        <dbReference type="SAM" id="Phobius"/>
    </source>
</evidence>
<feature type="transmembrane region" description="Helical" evidence="1">
    <location>
        <begin position="93"/>
        <end position="114"/>
    </location>
</feature>
<sequence>MDFIEFLWAYILVFLLSATPFLEACVVIPISIVAGLSPAPAIILGLVGNILTVLVVILFVNKIKEWRRRRKEGDVEKGESKRTKRAQNIWKKYGLPGLAIIGPMFVGSHLTAFMSISLGGTKKRTFYWMTISITLWTIVLTILAVLGIDLLGREDDGFLQNIFQ</sequence>
<protein>
    <submittedName>
        <fullName evidence="2">Membrane protein</fullName>
    </submittedName>
</protein>
<reference evidence="2 3" key="1">
    <citation type="submission" date="2023-07" db="EMBL/GenBank/DDBJ databases">
        <title>Genomic Encyclopedia of Type Strains, Phase IV (KMG-IV): sequencing the most valuable type-strain genomes for metagenomic binning, comparative biology and taxonomic classification.</title>
        <authorList>
            <person name="Goeker M."/>
        </authorList>
    </citation>
    <scope>NUCLEOTIDE SEQUENCE [LARGE SCALE GENOMIC DNA]</scope>
    <source>
        <strain evidence="2 3">DSM 9768</strain>
    </source>
</reference>
<name>A0ABT9ZQF9_9BACI</name>
<dbReference type="Pfam" id="PF06695">
    <property type="entry name" value="Sm_multidrug_ex"/>
    <property type="match status" value="1"/>
</dbReference>
<keyword evidence="1" id="KW-0812">Transmembrane</keyword>
<dbReference type="InterPro" id="IPR009577">
    <property type="entry name" value="Sm_multidrug_ex"/>
</dbReference>
<comment type="caution">
    <text evidence="2">The sequence shown here is derived from an EMBL/GenBank/DDBJ whole genome shotgun (WGS) entry which is preliminary data.</text>
</comment>
<organism evidence="2 3">
    <name type="scientific">Evansella vedderi</name>
    <dbReference type="NCBI Taxonomy" id="38282"/>
    <lineage>
        <taxon>Bacteria</taxon>
        <taxon>Bacillati</taxon>
        <taxon>Bacillota</taxon>
        <taxon>Bacilli</taxon>
        <taxon>Bacillales</taxon>
        <taxon>Bacillaceae</taxon>
        <taxon>Evansella</taxon>
    </lineage>
</organism>
<feature type="transmembrane region" description="Helical" evidence="1">
    <location>
        <begin position="39"/>
        <end position="60"/>
    </location>
</feature>
<evidence type="ECO:0000313" key="3">
    <source>
        <dbReference type="Proteomes" id="UP001230005"/>
    </source>
</evidence>
<keyword evidence="1" id="KW-1133">Transmembrane helix</keyword>